<keyword evidence="4 6" id="KW-1133">Transmembrane helix</keyword>
<dbReference type="Proteomes" id="UP001596915">
    <property type="component" value="Unassembled WGS sequence"/>
</dbReference>
<evidence type="ECO:0000256" key="2">
    <source>
        <dbReference type="ARBA" id="ARBA00022475"/>
    </source>
</evidence>
<comment type="caution">
    <text evidence="8">The sequence shown here is derived from an EMBL/GenBank/DDBJ whole genome shotgun (WGS) entry which is preliminary data.</text>
</comment>
<evidence type="ECO:0000256" key="5">
    <source>
        <dbReference type="ARBA" id="ARBA00023136"/>
    </source>
</evidence>
<name>A0ABW2WKK2_9ACTN</name>
<keyword evidence="3 6" id="KW-0812">Transmembrane</keyword>
<reference evidence="9" key="1">
    <citation type="journal article" date="2019" name="Int. J. Syst. Evol. Microbiol.">
        <title>The Global Catalogue of Microorganisms (GCM) 10K type strain sequencing project: providing services to taxonomists for standard genome sequencing and annotation.</title>
        <authorList>
            <consortium name="The Broad Institute Genomics Platform"/>
            <consortium name="The Broad Institute Genome Sequencing Center for Infectious Disease"/>
            <person name="Wu L."/>
            <person name="Ma J."/>
        </authorList>
    </citation>
    <scope>NUCLEOTIDE SEQUENCE [LARGE SCALE GENOMIC DNA]</scope>
    <source>
        <strain evidence="9">JCM 12607</strain>
    </source>
</reference>
<accession>A0ABW2WKK2</accession>
<evidence type="ECO:0000256" key="4">
    <source>
        <dbReference type="ARBA" id="ARBA00022989"/>
    </source>
</evidence>
<keyword evidence="2" id="KW-1003">Cell membrane</keyword>
<protein>
    <submittedName>
        <fullName evidence="8">Type II secretion system F family protein</fullName>
    </submittedName>
</protein>
<feature type="domain" description="Type II secretion system protein GspF" evidence="7">
    <location>
        <begin position="163"/>
        <end position="287"/>
    </location>
</feature>
<proteinExistence type="predicted"/>
<dbReference type="InterPro" id="IPR018076">
    <property type="entry name" value="T2SS_GspF_dom"/>
</dbReference>
<dbReference type="PANTHER" id="PTHR35007">
    <property type="entry name" value="INTEGRAL MEMBRANE PROTEIN-RELATED"/>
    <property type="match status" value="1"/>
</dbReference>
<evidence type="ECO:0000256" key="6">
    <source>
        <dbReference type="SAM" id="Phobius"/>
    </source>
</evidence>
<feature type="transmembrane region" description="Helical" evidence="6">
    <location>
        <begin position="109"/>
        <end position="137"/>
    </location>
</feature>
<dbReference type="EMBL" id="JBHTGL010000005">
    <property type="protein sequence ID" value="MFD0621910.1"/>
    <property type="molecule type" value="Genomic_DNA"/>
</dbReference>
<evidence type="ECO:0000259" key="7">
    <source>
        <dbReference type="Pfam" id="PF00482"/>
    </source>
</evidence>
<comment type="subcellular location">
    <subcellularLocation>
        <location evidence="1">Cell membrane</location>
        <topology evidence="1">Multi-pass membrane protein</topology>
    </subcellularLocation>
</comment>
<evidence type="ECO:0000256" key="1">
    <source>
        <dbReference type="ARBA" id="ARBA00004651"/>
    </source>
</evidence>
<feature type="transmembrane region" description="Helical" evidence="6">
    <location>
        <begin position="269"/>
        <end position="293"/>
    </location>
</feature>
<evidence type="ECO:0000313" key="8">
    <source>
        <dbReference type="EMBL" id="MFD0621910.1"/>
    </source>
</evidence>
<sequence>MEAVLPAAAAGALIGLAIRAAMPARRDLASVLDRLDVSKTSNPLLPTTAPTSTGTLPERVGMRLLDEFGGRITLPVKDLALLRISPAEHLGKRFLFALYGLVLPQLLQALLAAAGAAFPFAVPAAVSLAMAALFWFWPGKEVARDAAAARLIVRHAAASYLERVALARIANSGAAQALTQTAEVGDGFIFVRMRQVFHQADLAGVTVWDALKQLGDELDIPELTRPADTLALAGDGAAVYTTLQAQARQLRIALLSDAKAQANAASAAMILPVTFGVILMLTFVMIPVTITILGS</sequence>
<organism evidence="8 9">
    <name type="scientific">Streptomyces sanglieri</name>
    <dbReference type="NCBI Taxonomy" id="193460"/>
    <lineage>
        <taxon>Bacteria</taxon>
        <taxon>Bacillati</taxon>
        <taxon>Actinomycetota</taxon>
        <taxon>Actinomycetes</taxon>
        <taxon>Kitasatosporales</taxon>
        <taxon>Streptomycetaceae</taxon>
        <taxon>Streptomyces</taxon>
    </lineage>
</organism>
<keyword evidence="5 6" id="KW-0472">Membrane</keyword>
<dbReference type="PANTHER" id="PTHR35007:SF1">
    <property type="entry name" value="PILUS ASSEMBLY PROTEIN"/>
    <property type="match status" value="1"/>
</dbReference>
<evidence type="ECO:0000256" key="3">
    <source>
        <dbReference type="ARBA" id="ARBA00022692"/>
    </source>
</evidence>
<dbReference type="Pfam" id="PF00482">
    <property type="entry name" value="T2SSF"/>
    <property type="match status" value="1"/>
</dbReference>
<keyword evidence="9" id="KW-1185">Reference proteome</keyword>
<evidence type="ECO:0000313" key="9">
    <source>
        <dbReference type="Proteomes" id="UP001596915"/>
    </source>
</evidence>
<gene>
    <name evidence="8" type="ORF">ACFQ2K_02945</name>
</gene>